<evidence type="ECO:0000256" key="7">
    <source>
        <dbReference type="RuleBase" id="RU004504"/>
    </source>
</evidence>
<reference evidence="9 10" key="1">
    <citation type="journal article" date="2017" name="ISME J.">
        <title>Energy and carbon metabolisms in a deep terrestrial subsurface fluid microbial community.</title>
        <authorList>
            <person name="Momper L."/>
            <person name="Jungbluth S.P."/>
            <person name="Lee M.D."/>
            <person name="Amend J.P."/>
        </authorList>
    </citation>
    <scope>NUCLEOTIDE SEQUENCE [LARGE SCALE GENOMIC DNA]</scope>
    <source>
        <strain evidence="9">SURF_17</strain>
    </source>
</reference>
<evidence type="ECO:0000256" key="6">
    <source>
        <dbReference type="ARBA" id="ARBA00050776"/>
    </source>
</evidence>
<comment type="caution">
    <text evidence="9">The sequence shown here is derived from an EMBL/GenBank/DDBJ whole genome shotgun (WGS) entry which is preliminary data.</text>
</comment>
<evidence type="ECO:0000256" key="1">
    <source>
        <dbReference type="ARBA" id="ARBA00001933"/>
    </source>
</evidence>
<evidence type="ECO:0000313" key="9">
    <source>
        <dbReference type="EMBL" id="RJP66025.1"/>
    </source>
</evidence>
<accession>A0A419ERM5</accession>
<dbReference type="Proteomes" id="UP000285961">
    <property type="component" value="Unassembled WGS sequence"/>
</dbReference>
<dbReference type="SUPFAM" id="SSF53383">
    <property type="entry name" value="PLP-dependent transferases"/>
    <property type="match status" value="1"/>
</dbReference>
<comment type="cofactor">
    <cofactor evidence="1 7">
        <name>pyridoxal 5'-phosphate</name>
        <dbReference type="ChEBI" id="CHEBI:597326"/>
    </cofactor>
</comment>
<keyword evidence="5" id="KW-0663">Pyridoxal phosphate</keyword>
<evidence type="ECO:0000256" key="3">
    <source>
        <dbReference type="ARBA" id="ARBA00012239"/>
    </source>
</evidence>
<sequence>MIYLDNAATSFPKPDSVREAILACMREAGGNPGRSSHRLARRASEVVFRTRQTLAELLGVGLSERIVFTANATEALNLAIKGILSPGDHVITTSLEHNAVVRPLHSLVRRGLELTTIRTNGGPIDPNEVRRAIKSNTRLLVTLFASNVTGTVMPVREIGEIARANEIPYLVDAAQAAGAVSINLAELPVDLLAFTGHKALLGPMGTGGLYIAEGIDIEPLKEGGTGSDSPSPLQPEALPDRFEAGTLNVPGIAGLGAAAQYILERGSDAIMREKLSLSHRLEEALCEIPRVRIHSVTGASKRIAITSMTVDGMDSQEVAYRFDRDFDICVRGGLHCAPDAHKSIGTFPEGTVRFSPGPFTTEENVDAAIKAVRRLATG</sequence>
<organism evidence="9 10">
    <name type="scientific">Candidatus Abyssobacteria bacterium SURF_17</name>
    <dbReference type="NCBI Taxonomy" id="2093361"/>
    <lineage>
        <taxon>Bacteria</taxon>
        <taxon>Pseudomonadati</taxon>
        <taxon>Candidatus Hydrogenedentota</taxon>
        <taxon>Candidatus Abyssobacteria</taxon>
    </lineage>
</organism>
<dbReference type="InterPro" id="IPR015424">
    <property type="entry name" value="PyrdxlP-dep_Trfase"/>
</dbReference>
<comment type="similarity">
    <text evidence="2">Belongs to the class-V pyridoxal-phosphate-dependent aminotransferase family. Csd subfamily.</text>
</comment>
<dbReference type="Pfam" id="PF00266">
    <property type="entry name" value="Aminotran_5"/>
    <property type="match status" value="1"/>
</dbReference>
<dbReference type="GO" id="GO:0008483">
    <property type="term" value="F:transaminase activity"/>
    <property type="evidence" value="ECO:0007669"/>
    <property type="project" value="UniProtKB-KW"/>
</dbReference>
<evidence type="ECO:0000259" key="8">
    <source>
        <dbReference type="Pfam" id="PF00266"/>
    </source>
</evidence>
<dbReference type="EC" id="2.8.1.7" evidence="3"/>
<dbReference type="InterPro" id="IPR015421">
    <property type="entry name" value="PyrdxlP-dep_Trfase_major"/>
</dbReference>
<dbReference type="EMBL" id="QZKI01000120">
    <property type="protein sequence ID" value="RJP66025.1"/>
    <property type="molecule type" value="Genomic_DNA"/>
</dbReference>
<evidence type="ECO:0000256" key="2">
    <source>
        <dbReference type="ARBA" id="ARBA00010447"/>
    </source>
</evidence>
<dbReference type="GO" id="GO:0006534">
    <property type="term" value="P:cysteine metabolic process"/>
    <property type="evidence" value="ECO:0007669"/>
    <property type="project" value="InterPro"/>
</dbReference>
<dbReference type="AlphaFoldDB" id="A0A419ERM5"/>
<dbReference type="InterPro" id="IPR020578">
    <property type="entry name" value="Aminotrans_V_PyrdxlP_BS"/>
</dbReference>
<name>A0A419ERM5_9BACT</name>
<dbReference type="GO" id="GO:0031071">
    <property type="term" value="F:cysteine desulfurase activity"/>
    <property type="evidence" value="ECO:0007669"/>
    <property type="project" value="UniProtKB-EC"/>
</dbReference>
<keyword evidence="9" id="KW-0032">Aminotransferase</keyword>
<evidence type="ECO:0000313" key="10">
    <source>
        <dbReference type="Proteomes" id="UP000285961"/>
    </source>
</evidence>
<dbReference type="PANTHER" id="PTHR43586:SF4">
    <property type="entry name" value="ISOPENICILLIN N EPIMERASE"/>
    <property type="match status" value="1"/>
</dbReference>
<evidence type="ECO:0000256" key="4">
    <source>
        <dbReference type="ARBA" id="ARBA00022679"/>
    </source>
</evidence>
<feature type="domain" description="Aminotransferase class V" evidence="8">
    <location>
        <begin position="2"/>
        <end position="367"/>
    </location>
</feature>
<comment type="catalytic activity">
    <reaction evidence="6">
        <text>(sulfur carrier)-H + L-cysteine = (sulfur carrier)-SH + L-alanine</text>
        <dbReference type="Rhea" id="RHEA:43892"/>
        <dbReference type="Rhea" id="RHEA-COMP:14737"/>
        <dbReference type="Rhea" id="RHEA-COMP:14739"/>
        <dbReference type="ChEBI" id="CHEBI:29917"/>
        <dbReference type="ChEBI" id="CHEBI:35235"/>
        <dbReference type="ChEBI" id="CHEBI:57972"/>
        <dbReference type="ChEBI" id="CHEBI:64428"/>
        <dbReference type="EC" id="2.8.1.7"/>
    </reaction>
</comment>
<gene>
    <name evidence="9" type="ORF">C4532_16690</name>
</gene>
<dbReference type="InterPro" id="IPR010969">
    <property type="entry name" value="Cys_dSase-rel_unknwn_funct"/>
</dbReference>
<proteinExistence type="inferred from homology"/>
<dbReference type="PIRSF" id="PIRSF005572">
    <property type="entry name" value="NifS"/>
    <property type="match status" value="1"/>
</dbReference>
<dbReference type="CDD" id="cd06453">
    <property type="entry name" value="SufS_like"/>
    <property type="match status" value="1"/>
</dbReference>
<dbReference type="InterPro" id="IPR000192">
    <property type="entry name" value="Aminotrans_V_dom"/>
</dbReference>
<dbReference type="InterPro" id="IPR015422">
    <property type="entry name" value="PyrdxlP-dep_Trfase_small"/>
</dbReference>
<dbReference type="PROSITE" id="PS00595">
    <property type="entry name" value="AA_TRANSFER_CLASS_5"/>
    <property type="match status" value="1"/>
</dbReference>
<dbReference type="Gene3D" id="3.90.1150.10">
    <property type="entry name" value="Aspartate Aminotransferase, domain 1"/>
    <property type="match status" value="1"/>
</dbReference>
<dbReference type="InterPro" id="IPR010970">
    <property type="entry name" value="Cys_dSase_SufS"/>
</dbReference>
<dbReference type="InterPro" id="IPR016454">
    <property type="entry name" value="Cysteine_dSase"/>
</dbReference>
<dbReference type="NCBIfam" id="TIGR01977">
    <property type="entry name" value="am_tr_V_EF2568"/>
    <property type="match status" value="1"/>
</dbReference>
<dbReference type="PANTHER" id="PTHR43586">
    <property type="entry name" value="CYSTEINE DESULFURASE"/>
    <property type="match status" value="1"/>
</dbReference>
<keyword evidence="4 9" id="KW-0808">Transferase</keyword>
<evidence type="ECO:0000256" key="5">
    <source>
        <dbReference type="ARBA" id="ARBA00022898"/>
    </source>
</evidence>
<dbReference type="GO" id="GO:0030170">
    <property type="term" value="F:pyridoxal phosphate binding"/>
    <property type="evidence" value="ECO:0007669"/>
    <property type="project" value="InterPro"/>
</dbReference>
<dbReference type="Gene3D" id="3.40.640.10">
    <property type="entry name" value="Type I PLP-dependent aspartate aminotransferase-like (Major domain)"/>
    <property type="match status" value="1"/>
</dbReference>
<protein>
    <recommendedName>
        <fullName evidence="3">cysteine desulfurase</fullName>
        <ecNumber evidence="3">2.8.1.7</ecNumber>
    </recommendedName>
</protein>